<keyword evidence="4" id="KW-0732">Signal</keyword>
<keyword evidence="2" id="KW-0677">Repeat</keyword>
<dbReference type="InterPro" id="IPR001763">
    <property type="entry name" value="Rhodanese-like_dom"/>
</dbReference>
<name>A0A233VRW0_FINMA</name>
<dbReference type="SMART" id="SM00450">
    <property type="entry name" value="RHOD"/>
    <property type="match status" value="2"/>
</dbReference>
<feature type="region of interest" description="Disordered" evidence="3">
    <location>
        <begin position="23"/>
        <end position="59"/>
    </location>
</feature>
<sequence length="368" mass="41661">MKKLYKLLLLVGILSMAFTSCAKNNDKDNTKQEEKTEQKTEQKSEEKQEEKKEEASNKEVDREIFVDPQYVKDVIDGKSDVKDYVVVEATWGEAKDSPDYLKGNGHIKGAIHVNTDSVEVGPVWNLRKPEEIEKALLSQGITKDKTVIVYGPNTGATRVTFTYMYAGVEHVKILNGGIKAWKDKGFETETTENKPVAATDFGTKIPAHPEYLISLDQAKDKLENDKNFQLISIRSEKEWKGIESGYSYIPKAGEPKGALWGKSGKDNSDMSYYTNPDGTYKSFDEVKKMWEEQGISTDKEMSFYCGTGWRATLPWFMAFENGLNPTIFDGGWNEWQMHKELPVQVGDPKDKDVEFTTVDKLPNDKATK</sequence>
<evidence type="ECO:0000256" key="2">
    <source>
        <dbReference type="ARBA" id="ARBA00022737"/>
    </source>
</evidence>
<dbReference type="PROSITE" id="PS51257">
    <property type="entry name" value="PROKAR_LIPOPROTEIN"/>
    <property type="match status" value="1"/>
</dbReference>
<dbReference type="RefSeq" id="WP_094207881.1">
    <property type="nucleotide sequence ID" value="NZ_NDYE01000001.1"/>
</dbReference>
<feature type="domain" description="Rhodanese" evidence="5">
    <location>
        <begin position="80"/>
        <end position="190"/>
    </location>
</feature>
<feature type="domain" description="Rhodanese" evidence="5">
    <location>
        <begin position="224"/>
        <end position="344"/>
    </location>
</feature>
<feature type="region of interest" description="Disordered" evidence="3">
    <location>
        <begin position="346"/>
        <end position="368"/>
    </location>
</feature>
<dbReference type="Pfam" id="PF00581">
    <property type="entry name" value="Rhodanese"/>
    <property type="match status" value="2"/>
</dbReference>
<reference evidence="7" key="1">
    <citation type="submission" date="2017-04" db="EMBL/GenBank/DDBJ databases">
        <title>Finegoldia magna isolated from orthopedic joint implant-associated infections.</title>
        <authorList>
            <person name="Bjorklund S."/>
            <person name="Bruggemann H."/>
            <person name="Jensen A."/>
            <person name="Hellmark B."/>
            <person name="Soderquist B."/>
        </authorList>
    </citation>
    <scope>NUCLEOTIDE SEQUENCE [LARGE SCALE GENOMIC DNA]</scope>
    <source>
        <strain evidence="7">12T273</strain>
    </source>
</reference>
<dbReference type="AlphaFoldDB" id="A0A233VRW0"/>
<dbReference type="SUPFAM" id="SSF52821">
    <property type="entry name" value="Rhodanese/Cell cycle control phosphatase"/>
    <property type="match status" value="2"/>
</dbReference>
<accession>A0A233VRW0</accession>
<dbReference type="Proteomes" id="UP000215546">
    <property type="component" value="Unassembled WGS sequence"/>
</dbReference>
<evidence type="ECO:0000313" key="7">
    <source>
        <dbReference type="Proteomes" id="UP000215546"/>
    </source>
</evidence>
<dbReference type="Gene3D" id="3.40.250.10">
    <property type="entry name" value="Rhodanese-like domain"/>
    <property type="match status" value="2"/>
</dbReference>
<gene>
    <name evidence="6" type="ORF">B9N55_00445</name>
</gene>
<dbReference type="EMBL" id="NDYE01000001">
    <property type="protein sequence ID" value="OXZ35110.1"/>
    <property type="molecule type" value="Genomic_DNA"/>
</dbReference>
<dbReference type="PROSITE" id="PS50206">
    <property type="entry name" value="RHODANESE_3"/>
    <property type="match status" value="2"/>
</dbReference>
<dbReference type="InterPro" id="IPR036873">
    <property type="entry name" value="Rhodanese-like_dom_sf"/>
</dbReference>
<dbReference type="PANTHER" id="PTHR11364:SF27">
    <property type="entry name" value="SULFURTRANSFERASE"/>
    <property type="match status" value="1"/>
</dbReference>
<proteinExistence type="predicted"/>
<evidence type="ECO:0000256" key="1">
    <source>
        <dbReference type="ARBA" id="ARBA00022679"/>
    </source>
</evidence>
<feature type="compositionally biased region" description="Basic and acidic residues" evidence="3">
    <location>
        <begin position="24"/>
        <end position="59"/>
    </location>
</feature>
<dbReference type="GO" id="GO:0004792">
    <property type="term" value="F:thiosulfate-cyanide sulfurtransferase activity"/>
    <property type="evidence" value="ECO:0007669"/>
    <property type="project" value="TreeGrafter"/>
</dbReference>
<evidence type="ECO:0000256" key="4">
    <source>
        <dbReference type="SAM" id="SignalP"/>
    </source>
</evidence>
<protein>
    <submittedName>
        <fullName evidence="6">Sulfurtransferase</fullName>
    </submittedName>
</protein>
<feature type="chain" id="PRO_5013371240" evidence="4">
    <location>
        <begin position="23"/>
        <end position="368"/>
    </location>
</feature>
<evidence type="ECO:0000256" key="3">
    <source>
        <dbReference type="SAM" id="MobiDB-lite"/>
    </source>
</evidence>
<organism evidence="6 7">
    <name type="scientific">Finegoldia magna</name>
    <name type="common">Peptostreptococcus magnus</name>
    <dbReference type="NCBI Taxonomy" id="1260"/>
    <lineage>
        <taxon>Bacteria</taxon>
        <taxon>Bacillati</taxon>
        <taxon>Bacillota</taxon>
        <taxon>Tissierellia</taxon>
        <taxon>Tissierellales</taxon>
        <taxon>Peptoniphilaceae</taxon>
        <taxon>Finegoldia</taxon>
    </lineage>
</organism>
<comment type="caution">
    <text evidence="6">The sequence shown here is derived from an EMBL/GenBank/DDBJ whole genome shotgun (WGS) entry which is preliminary data.</text>
</comment>
<feature type="signal peptide" evidence="4">
    <location>
        <begin position="1"/>
        <end position="22"/>
    </location>
</feature>
<keyword evidence="1 6" id="KW-0808">Transferase</keyword>
<dbReference type="PANTHER" id="PTHR11364">
    <property type="entry name" value="THIOSULFATE SULFERTANSFERASE"/>
    <property type="match status" value="1"/>
</dbReference>
<dbReference type="CDD" id="cd01449">
    <property type="entry name" value="TST_Repeat_2"/>
    <property type="match status" value="1"/>
</dbReference>
<evidence type="ECO:0000259" key="5">
    <source>
        <dbReference type="PROSITE" id="PS50206"/>
    </source>
</evidence>
<dbReference type="CDD" id="cd01448">
    <property type="entry name" value="TST_Repeat_1"/>
    <property type="match status" value="1"/>
</dbReference>
<dbReference type="InterPro" id="IPR045078">
    <property type="entry name" value="TST/MPST-like"/>
</dbReference>
<evidence type="ECO:0000313" key="6">
    <source>
        <dbReference type="EMBL" id="OXZ35110.1"/>
    </source>
</evidence>